<evidence type="ECO:0000256" key="1">
    <source>
        <dbReference type="SAM" id="Phobius"/>
    </source>
</evidence>
<feature type="transmembrane region" description="Helical" evidence="1">
    <location>
        <begin position="6"/>
        <end position="24"/>
    </location>
</feature>
<dbReference type="STRING" id="1508389.SAMN05444003_2801"/>
<dbReference type="Proteomes" id="UP000184074">
    <property type="component" value="Unassembled WGS sequence"/>
</dbReference>
<keyword evidence="3" id="KW-1185">Reference proteome</keyword>
<organism evidence="2 3">
    <name type="scientific">Cognatiyoonia sediminum</name>
    <dbReference type="NCBI Taxonomy" id="1508389"/>
    <lineage>
        <taxon>Bacteria</taxon>
        <taxon>Pseudomonadati</taxon>
        <taxon>Pseudomonadota</taxon>
        <taxon>Alphaproteobacteria</taxon>
        <taxon>Rhodobacterales</taxon>
        <taxon>Paracoccaceae</taxon>
        <taxon>Cognatiyoonia</taxon>
    </lineage>
</organism>
<keyword evidence="1" id="KW-1133">Transmembrane helix</keyword>
<sequence>MGFVRLVIFGFLLLSVIYLSLSWFTRSLRRESLENEWDEDQPEGISRDDYVAAGIKEYNDGLRPKLLLLVYVIPTVLIATIVYLTNSN</sequence>
<dbReference type="EMBL" id="FQXB01000005">
    <property type="protein sequence ID" value="SHH32168.1"/>
    <property type="molecule type" value="Genomic_DNA"/>
</dbReference>
<protein>
    <recommendedName>
        <fullName evidence="4">Cation/multidrug efflux pump</fullName>
    </recommendedName>
</protein>
<dbReference type="OrthoDB" id="7632202at2"/>
<evidence type="ECO:0000313" key="3">
    <source>
        <dbReference type="Proteomes" id="UP000184074"/>
    </source>
</evidence>
<evidence type="ECO:0008006" key="4">
    <source>
        <dbReference type="Google" id="ProtNLM"/>
    </source>
</evidence>
<accession>A0A1M5S1G1</accession>
<keyword evidence="1" id="KW-0812">Transmembrane</keyword>
<gene>
    <name evidence="2" type="ORF">SAMN05444003_2801</name>
</gene>
<dbReference type="RefSeq" id="WP_072902095.1">
    <property type="nucleotide sequence ID" value="NZ_FQXB01000005.1"/>
</dbReference>
<proteinExistence type="predicted"/>
<evidence type="ECO:0000313" key="2">
    <source>
        <dbReference type="EMBL" id="SHH32168.1"/>
    </source>
</evidence>
<name>A0A1M5S1G1_9RHOB</name>
<feature type="transmembrane region" description="Helical" evidence="1">
    <location>
        <begin position="66"/>
        <end position="85"/>
    </location>
</feature>
<dbReference type="AlphaFoldDB" id="A0A1M5S1G1"/>
<keyword evidence="1" id="KW-0472">Membrane</keyword>
<reference evidence="2 3" key="1">
    <citation type="submission" date="2016-11" db="EMBL/GenBank/DDBJ databases">
        <authorList>
            <person name="Jaros S."/>
            <person name="Januszkiewicz K."/>
            <person name="Wedrychowicz H."/>
        </authorList>
    </citation>
    <scope>NUCLEOTIDE SEQUENCE [LARGE SCALE GENOMIC DNA]</scope>
    <source>
        <strain evidence="2 3">DSM 28715</strain>
    </source>
</reference>